<proteinExistence type="predicted"/>
<dbReference type="AlphaFoldDB" id="A0A9W4T7P8"/>
<feature type="non-terminal residue" evidence="2">
    <location>
        <position position="44"/>
    </location>
</feature>
<name>A0A9W4T7P8_9GLOM</name>
<dbReference type="Proteomes" id="UP001153678">
    <property type="component" value="Unassembled WGS sequence"/>
</dbReference>
<reference evidence="2" key="1">
    <citation type="submission" date="2022-08" db="EMBL/GenBank/DDBJ databases">
        <authorList>
            <person name="Kallberg Y."/>
            <person name="Tangrot J."/>
            <person name="Rosling A."/>
        </authorList>
    </citation>
    <scope>NUCLEOTIDE SEQUENCE</scope>
    <source>
        <strain evidence="2">Wild A</strain>
    </source>
</reference>
<feature type="compositionally biased region" description="Basic residues" evidence="1">
    <location>
        <begin position="23"/>
        <end position="37"/>
    </location>
</feature>
<organism evidence="2 3">
    <name type="scientific">Funneliformis geosporum</name>
    <dbReference type="NCBI Taxonomy" id="1117311"/>
    <lineage>
        <taxon>Eukaryota</taxon>
        <taxon>Fungi</taxon>
        <taxon>Fungi incertae sedis</taxon>
        <taxon>Mucoromycota</taxon>
        <taxon>Glomeromycotina</taxon>
        <taxon>Glomeromycetes</taxon>
        <taxon>Glomerales</taxon>
        <taxon>Glomeraceae</taxon>
        <taxon>Funneliformis</taxon>
    </lineage>
</organism>
<keyword evidence="3" id="KW-1185">Reference proteome</keyword>
<protein>
    <submittedName>
        <fullName evidence="2">3201_t:CDS:1</fullName>
    </submittedName>
</protein>
<dbReference type="EMBL" id="CAMKVN010013016">
    <property type="protein sequence ID" value="CAI2195774.1"/>
    <property type="molecule type" value="Genomic_DNA"/>
</dbReference>
<accession>A0A9W4T7P8</accession>
<comment type="caution">
    <text evidence="2">The sequence shown here is derived from an EMBL/GenBank/DDBJ whole genome shotgun (WGS) entry which is preliminary data.</text>
</comment>
<evidence type="ECO:0000256" key="1">
    <source>
        <dbReference type="SAM" id="MobiDB-lite"/>
    </source>
</evidence>
<evidence type="ECO:0000313" key="2">
    <source>
        <dbReference type="EMBL" id="CAI2195774.1"/>
    </source>
</evidence>
<evidence type="ECO:0000313" key="3">
    <source>
        <dbReference type="Proteomes" id="UP001153678"/>
    </source>
</evidence>
<gene>
    <name evidence="2" type="ORF">FWILDA_LOCUS17244</name>
</gene>
<feature type="region of interest" description="Disordered" evidence="1">
    <location>
        <begin position="17"/>
        <end position="44"/>
    </location>
</feature>
<sequence>VKEREVETKAKQKIINNLEEKRTRRSIQGKANNHYRIRKENQKS</sequence>